<proteinExistence type="predicted"/>
<accession>A0A4Z0F8J7</accession>
<dbReference type="RefSeq" id="WP_135282635.1">
    <property type="nucleotide sequence ID" value="NZ_SRIO01000019.1"/>
</dbReference>
<dbReference type="AlphaFoldDB" id="A0A4Z0F8J7"/>
<comment type="caution">
    <text evidence="1">The sequence shown here is derived from an EMBL/GenBank/DDBJ whole genome shotgun (WGS) entry which is preliminary data.</text>
</comment>
<evidence type="ECO:0000313" key="2">
    <source>
        <dbReference type="Proteomes" id="UP000297890"/>
    </source>
</evidence>
<gene>
    <name evidence="1" type="ORF">E4680_11865</name>
</gene>
<name>A0A4Z0F8J7_9GAMM</name>
<protein>
    <submittedName>
        <fullName evidence="1">Uncharacterized protein</fullName>
    </submittedName>
</protein>
<keyword evidence="2" id="KW-1185">Reference proteome</keyword>
<reference evidence="1 2" key="1">
    <citation type="journal article" date="2019" name="ISME J.">
        <title>Candidatus Macondimonas diazotrophica, a novel gammaproteobacterial genus dominating crude-oil-contaminated coastal sediments.</title>
        <authorList>
            <person name="Karthikeyan S."/>
            <person name="Konstantinidis K."/>
        </authorList>
    </citation>
    <scope>NUCLEOTIDE SEQUENCE [LARGE SCALE GENOMIC DNA]</scope>
    <source>
        <strain evidence="1 2">KTK01</strain>
    </source>
</reference>
<sequence length="126" mass="13890">MRELVSNLVGLGFTIIDDLAESGKLVRDVDPEYDEEAGTVTPTDPVEYPISQIIETRFKATELNGSVDLKTDAKFIIYAPDLAVTPEDDDIIVYLNADGSDGTVWNVQNILGVPGRSVWIVHVRKK</sequence>
<dbReference type="EMBL" id="SRIO01000019">
    <property type="protein sequence ID" value="TFZ81591.1"/>
    <property type="molecule type" value="Genomic_DNA"/>
</dbReference>
<dbReference type="Proteomes" id="UP000297890">
    <property type="component" value="Unassembled WGS sequence"/>
</dbReference>
<evidence type="ECO:0000313" key="1">
    <source>
        <dbReference type="EMBL" id="TFZ81591.1"/>
    </source>
</evidence>
<organism evidence="1 2">
    <name type="scientific">Candidatus Macondimonas diazotrophica</name>
    <dbReference type="NCBI Taxonomy" id="2305248"/>
    <lineage>
        <taxon>Bacteria</taxon>
        <taxon>Pseudomonadati</taxon>
        <taxon>Pseudomonadota</taxon>
        <taxon>Gammaproteobacteria</taxon>
        <taxon>Chromatiales</taxon>
        <taxon>Ectothiorhodospiraceae</taxon>
        <taxon>Candidatus Macondimonas</taxon>
    </lineage>
</organism>